<dbReference type="EMBL" id="JBIAZU010000001">
    <property type="protein sequence ID" value="MFF5287864.1"/>
    <property type="molecule type" value="Genomic_DNA"/>
</dbReference>
<proteinExistence type="predicted"/>
<keyword evidence="3" id="KW-1185">Reference proteome</keyword>
<gene>
    <name evidence="2" type="ORF">ACFY35_00400</name>
</gene>
<comment type="caution">
    <text evidence="2">The sequence shown here is derived from an EMBL/GenBank/DDBJ whole genome shotgun (WGS) entry which is preliminary data.</text>
</comment>
<protein>
    <recommendedName>
        <fullName evidence="4">HTH-like domain-containing protein</fullName>
    </recommendedName>
</protein>
<accession>A0ABW6W531</accession>
<dbReference type="RefSeq" id="WP_245577469.1">
    <property type="nucleotide sequence ID" value="NZ_JBIAZU010000001.1"/>
</dbReference>
<sequence>MSSLAAPTGHHGPPPNYVRKGVLVNRKRVERMMRRRGIIGAHQRRTVHTTIGGPAAAGVPDPIRRDCTATGPDQR</sequence>
<feature type="region of interest" description="Disordered" evidence="1">
    <location>
        <begin position="1"/>
        <end position="20"/>
    </location>
</feature>
<evidence type="ECO:0000313" key="2">
    <source>
        <dbReference type="EMBL" id="MFF5287864.1"/>
    </source>
</evidence>
<feature type="region of interest" description="Disordered" evidence="1">
    <location>
        <begin position="50"/>
        <end position="75"/>
    </location>
</feature>
<reference evidence="2 3" key="1">
    <citation type="submission" date="2024-10" db="EMBL/GenBank/DDBJ databases">
        <title>The Natural Products Discovery Center: Release of the First 8490 Sequenced Strains for Exploring Actinobacteria Biosynthetic Diversity.</title>
        <authorList>
            <person name="Kalkreuter E."/>
            <person name="Kautsar S.A."/>
            <person name="Yang D."/>
            <person name="Bader C.D."/>
            <person name="Teijaro C.N."/>
            <person name="Fluegel L."/>
            <person name="Davis C.M."/>
            <person name="Simpson J.R."/>
            <person name="Lauterbach L."/>
            <person name="Steele A.D."/>
            <person name="Gui C."/>
            <person name="Meng S."/>
            <person name="Li G."/>
            <person name="Viehrig K."/>
            <person name="Ye F."/>
            <person name="Su P."/>
            <person name="Kiefer A.F."/>
            <person name="Nichols A."/>
            <person name="Cepeda A.J."/>
            <person name="Yan W."/>
            <person name="Fan B."/>
            <person name="Jiang Y."/>
            <person name="Adhikari A."/>
            <person name="Zheng C.-J."/>
            <person name="Schuster L."/>
            <person name="Cowan T.M."/>
            <person name="Smanski M.J."/>
            <person name="Chevrette M.G."/>
            <person name="De Carvalho L.P.S."/>
            <person name="Shen B."/>
        </authorList>
    </citation>
    <scope>NUCLEOTIDE SEQUENCE [LARGE SCALE GENOMIC DNA]</scope>
    <source>
        <strain evidence="2 3">NPDC000087</strain>
    </source>
</reference>
<evidence type="ECO:0008006" key="4">
    <source>
        <dbReference type="Google" id="ProtNLM"/>
    </source>
</evidence>
<evidence type="ECO:0000313" key="3">
    <source>
        <dbReference type="Proteomes" id="UP001602245"/>
    </source>
</evidence>
<dbReference type="Proteomes" id="UP001602245">
    <property type="component" value="Unassembled WGS sequence"/>
</dbReference>
<organism evidence="2 3">
    <name type="scientific">Paractinoplanes globisporus</name>
    <dbReference type="NCBI Taxonomy" id="113565"/>
    <lineage>
        <taxon>Bacteria</taxon>
        <taxon>Bacillati</taxon>
        <taxon>Actinomycetota</taxon>
        <taxon>Actinomycetes</taxon>
        <taxon>Micromonosporales</taxon>
        <taxon>Micromonosporaceae</taxon>
        <taxon>Paractinoplanes</taxon>
    </lineage>
</organism>
<name>A0ABW6W531_9ACTN</name>
<evidence type="ECO:0000256" key="1">
    <source>
        <dbReference type="SAM" id="MobiDB-lite"/>
    </source>
</evidence>